<feature type="compositionally biased region" description="Acidic residues" evidence="1">
    <location>
        <begin position="97"/>
        <end position="107"/>
    </location>
</feature>
<gene>
    <name evidence="2" type="ORF">pdul_cds_377</name>
</gene>
<evidence type="ECO:0000256" key="1">
    <source>
        <dbReference type="SAM" id="MobiDB-lite"/>
    </source>
</evidence>
<proteinExistence type="predicted"/>
<name>A0A291AU10_9VIRU</name>
<evidence type="ECO:0000313" key="3">
    <source>
        <dbReference type="Proteomes" id="UP000201566"/>
    </source>
</evidence>
<sequence>MSQTTVLAGLPVELWGLVVYHCADADVPRLSATCVALRIYARAHLERRWAATRNSVDVFVSKWQAETARCDRWRLYCTACLHDGRYDDDDGLDDGGDDDLNDDLNNDDDNKRDRSPKKKRTLQSLPTDAKWVHYQGAPECRYAKWLCATCGIRIADRAAQSGEQVVHPIVPLDKSRPHVWSLCQTDGWIMNFLYADSLADDDFVVPAAATHMLDPHVLPGLVRCVQEEPTVHVVDICTSEMGSVRGWMPLVGSHVVHATGGSWHVIPERTRVPMICCDRKNPLWGAVVFVDFHRNRTTMTWHGIDHSLADLLGRWRRALCGPSRAENWAEWTGRVYVNAVERARDIAHQTLDIAERAEFQIRLEEYVAGLPHDHPDRRFMVRRGDDPVVVPLQYRVTAVRRCDGGDGDDAHDNVG</sequence>
<dbReference type="EMBL" id="KC977570">
    <property type="protein sequence ID" value="ATE82500.1"/>
    <property type="molecule type" value="Genomic_DNA"/>
</dbReference>
<dbReference type="GeneID" id="34567780"/>
<protein>
    <recommendedName>
        <fullName evidence="4">F-box domain containing protein</fullName>
    </recommendedName>
</protein>
<reference evidence="2 3" key="1">
    <citation type="journal article" date="2013" name="Science">
        <title>Pandoraviruses: amoeba viruses with genomes up to 2.5 Mb reaching that of parasitic eukaryotes.</title>
        <authorList>
            <person name="Philippe N."/>
            <person name="Legendre M."/>
            <person name="Doutre G."/>
            <person name="Coute Y."/>
            <person name="Poirot O."/>
            <person name="Lescot M."/>
            <person name="Arslan D."/>
            <person name="Seltzer V."/>
            <person name="Bertaux L."/>
            <person name="Bruley C."/>
            <person name="Garin J."/>
            <person name="Claverie J.M."/>
            <person name="Abergel C."/>
        </authorList>
    </citation>
    <scope>NUCLEOTIDE SEQUENCE [LARGE SCALE GENOMIC DNA]</scope>
    <source>
        <strain evidence="2">Melbourne</strain>
    </source>
</reference>
<dbReference type="KEGG" id="vg:34567780"/>
<organism evidence="2 3">
    <name type="scientific">Pandoravirus dulcis</name>
    <dbReference type="NCBI Taxonomy" id="1349409"/>
    <lineage>
        <taxon>Viruses</taxon>
        <taxon>Pandoravirus</taxon>
    </lineage>
</organism>
<dbReference type="RefSeq" id="YP_009430209.1">
    <property type="nucleotide sequence ID" value="NC_021858.1"/>
</dbReference>
<evidence type="ECO:0000313" key="2">
    <source>
        <dbReference type="EMBL" id="ATE82500.1"/>
    </source>
</evidence>
<evidence type="ECO:0008006" key="4">
    <source>
        <dbReference type="Google" id="ProtNLM"/>
    </source>
</evidence>
<feature type="region of interest" description="Disordered" evidence="1">
    <location>
        <begin position="97"/>
        <end position="123"/>
    </location>
</feature>
<accession>A0A291AU10</accession>
<dbReference type="Proteomes" id="UP000201566">
    <property type="component" value="Segment"/>
</dbReference>